<organism evidence="3 4">
    <name type="scientific">Pseudonocardia parietis</name>
    <dbReference type="NCBI Taxonomy" id="570936"/>
    <lineage>
        <taxon>Bacteria</taxon>
        <taxon>Bacillati</taxon>
        <taxon>Actinomycetota</taxon>
        <taxon>Actinomycetes</taxon>
        <taxon>Pseudonocardiales</taxon>
        <taxon>Pseudonocardiaceae</taxon>
        <taxon>Pseudonocardia</taxon>
    </lineage>
</organism>
<keyword evidence="1" id="KW-0812">Transmembrane</keyword>
<dbReference type="GO" id="GO:0008233">
    <property type="term" value="F:peptidase activity"/>
    <property type="evidence" value="ECO:0007669"/>
    <property type="project" value="UniProtKB-KW"/>
</dbReference>
<keyword evidence="1" id="KW-1133">Transmembrane helix</keyword>
<dbReference type="PANTHER" id="PTHR39430:SF1">
    <property type="entry name" value="PROTEASE"/>
    <property type="match status" value="1"/>
</dbReference>
<feature type="transmembrane region" description="Helical" evidence="1">
    <location>
        <begin position="199"/>
        <end position="227"/>
    </location>
</feature>
<sequence>MARSTPQRESVARAPLALRLAVSTAGTLVVWLGVTQLSTALWGAEMSLQKHITNAVGTVALAVPLVLVLCRYVDRRPVSSLGLHGGRRAWRDVLYGALTWLVPAAIGLAVGLSFGWLEIRLESSVAELVGAVLLLVLLVFTYEAFPEELIFRGYVYRNLTTVTAPWIAVVVQALLFSTFGTTLWVISNGWGVFVERSTLFFGMAVVAGCVRLISGSVWASIGFHLAFQVVMQLFLFSHYVDIEVSNEGAFTLTTAVVAFCAATTIAGMLWRGAVNWTAPDPDLAGHTAT</sequence>
<feature type="domain" description="CAAX prenyl protease 2/Lysostaphin resistance protein A-like" evidence="2">
    <location>
        <begin position="132"/>
        <end position="229"/>
    </location>
</feature>
<dbReference type="PANTHER" id="PTHR39430">
    <property type="entry name" value="MEMBRANE-ASSOCIATED PROTEASE-RELATED"/>
    <property type="match status" value="1"/>
</dbReference>
<dbReference type="RefSeq" id="WP_210028247.1">
    <property type="nucleotide sequence ID" value="NZ_JAGINU010000001.1"/>
</dbReference>
<evidence type="ECO:0000259" key="2">
    <source>
        <dbReference type="Pfam" id="PF02517"/>
    </source>
</evidence>
<dbReference type="EMBL" id="JAGINU010000001">
    <property type="protein sequence ID" value="MBP2368033.1"/>
    <property type="molecule type" value="Genomic_DNA"/>
</dbReference>
<keyword evidence="4" id="KW-1185">Reference proteome</keyword>
<evidence type="ECO:0000313" key="3">
    <source>
        <dbReference type="EMBL" id="MBP2368033.1"/>
    </source>
</evidence>
<dbReference type="GO" id="GO:0006508">
    <property type="term" value="P:proteolysis"/>
    <property type="evidence" value="ECO:0007669"/>
    <property type="project" value="UniProtKB-KW"/>
</dbReference>
<feature type="transmembrane region" description="Helical" evidence="1">
    <location>
        <begin position="128"/>
        <end position="145"/>
    </location>
</feature>
<reference evidence="3 4" key="1">
    <citation type="submission" date="2021-03" db="EMBL/GenBank/DDBJ databases">
        <title>Sequencing the genomes of 1000 actinobacteria strains.</title>
        <authorList>
            <person name="Klenk H.-P."/>
        </authorList>
    </citation>
    <scope>NUCLEOTIDE SEQUENCE [LARGE SCALE GENOMIC DNA]</scope>
    <source>
        <strain evidence="3 4">DSM 45256</strain>
    </source>
</reference>
<feature type="transmembrane region" description="Helical" evidence="1">
    <location>
        <begin position="93"/>
        <end position="116"/>
    </location>
</feature>
<feature type="transmembrane region" description="Helical" evidence="1">
    <location>
        <begin position="16"/>
        <end position="34"/>
    </location>
</feature>
<evidence type="ECO:0000313" key="4">
    <source>
        <dbReference type="Proteomes" id="UP001519295"/>
    </source>
</evidence>
<feature type="transmembrane region" description="Helical" evidence="1">
    <location>
        <begin position="54"/>
        <end position="73"/>
    </location>
</feature>
<proteinExistence type="predicted"/>
<keyword evidence="3" id="KW-0378">Hydrolase</keyword>
<name>A0ABS4VWD7_9PSEU</name>
<dbReference type="InterPro" id="IPR003675">
    <property type="entry name" value="Rce1/LyrA-like_dom"/>
</dbReference>
<feature type="transmembrane region" description="Helical" evidence="1">
    <location>
        <begin position="166"/>
        <end position="187"/>
    </location>
</feature>
<evidence type="ECO:0000256" key="1">
    <source>
        <dbReference type="SAM" id="Phobius"/>
    </source>
</evidence>
<feature type="transmembrane region" description="Helical" evidence="1">
    <location>
        <begin position="248"/>
        <end position="270"/>
    </location>
</feature>
<dbReference type="Proteomes" id="UP001519295">
    <property type="component" value="Unassembled WGS sequence"/>
</dbReference>
<accession>A0ABS4VWD7</accession>
<protein>
    <submittedName>
        <fullName evidence="3">Membrane protease YdiL (CAAX protease family)</fullName>
    </submittedName>
</protein>
<comment type="caution">
    <text evidence="3">The sequence shown here is derived from an EMBL/GenBank/DDBJ whole genome shotgun (WGS) entry which is preliminary data.</text>
</comment>
<keyword evidence="3" id="KW-0645">Protease</keyword>
<keyword evidence="1" id="KW-0472">Membrane</keyword>
<dbReference type="Pfam" id="PF02517">
    <property type="entry name" value="Rce1-like"/>
    <property type="match status" value="1"/>
</dbReference>
<gene>
    <name evidence="3" type="ORF">JOF36_003729</name>
</gene>